<protein>
    <submittedName>
        <fullName evidence="4">STRN protein</fullName>
    </submittedName>
</protein>
<keyword evidence="5" id="KW-1185">Reference proteome</keyword>
<dbReference type="GO" id="GO:0030425">
    <property type="term" value="C:dendrite"/>
    <property type="evidence" value="ECO:0007669"/>
    <property type="project" value="TreeGrafter"/>
</dbReference>
<evidence type="ECO:0000313" key="4">
    <source>
        <dbReference type="EMBL" id="NXK28194.1"/>
    </source>
</evidence>
<keyword evidence="1 3" id="KW-0853">WD repeat</keyword>
<dbReference type="PANTHER" id="PTHR15653:SF2">
    <property type="entry name" value="STRIATIN"/>
    <property type="match status" value="1"/>
</dbReference>
<dbReference type="PROSITE" id="PS00678">
    <property type="entry name" value="WD_REPEATS_1"/>
    <property type="match status" value="1"/>
</dbReference>
<feature type="non-terminal residue" evidence="4">
    <location>
        <position position="215"/>
    </location>
</feature>
<sequence>DPSVLRGAFVGHTDAVWGLVYSGAHQRLLSCSADGTIRLWKATEIAPALNIFNDNQGTENCPTLKQNGSPMYSLASLFSIRILSNRSRWVLLWEAVSSSCQINRVISHPTLPISITAHEDRHIKFYDNNTGKLIHSMVAHLDAVTSLAVDPNGLYLMSGSHDCSIRLWNLESKTCIQEFTAHRKKFDESIHDVAFHPSKCYIASAGADALAKVFV</sequence>
<dbReference type="PROSITE" id="PS50082">
    <property type="entry name" value="WD_REPEATS_2"/>
    <property type="match status" value="2"/>
</dbReference>
<dbReference type="GO" id="GO:0005516">
    <property type="term" value="F:calmodulin binding"/>
    <property type="evidence" value="ECO:0007669"/>
    <property type="project" value="TreeGrafter"/>
</dbReference>
<comment type="caution">
    <text evidence="4">The sequence shown here is derived from an EMBL/GenBank/DDBJ whole genome shotgun (WGS) entry which is preliminary data.</text>
</comment>
<dbReference type="InterPro" id="IPR019775">
    <property type="entry name" value="WD40_repeat_CS"/>
</dbReference>
<dbReference type="AlphaFoldDB" id="A0A7L0I7L2"/>
<dbReference type="FunFam" id="2.130.10.10:FF:000079">
    <property type="entry name" value="striatin isoform X1"/>
    <property type="match status" value="1"/>
</dbReference>
<evidence type="ECO:0000256" key="2">
    <source>
        <dbReference type="ARBA" id="ARBA00022737"/>
    </source>
</evidence>
<proteinExistence type="predicted"/>
<reference evidence="4 5" key="1">
    <citation type="submission" date="2019-09" db="EMBL/GenBank/DDBJ databases">
        <title>Bird 10,000 Genomes (B10K) Project - Family phase.</title>
        <authorList>
            <person name="Zhang G."/>
        </authorList>
    </citation>
    <scope>NUCLEOTIDE SEQUENCE [LARGE SCALE GENOMIC DNA]</scope>
    <source>
        <strain evidence="4">B10K-DU-005-73</strain>
        <tissue evidence="4">Liver</tissue>
    </source>
</reference>
<name>A0A7L0I7L2_AREIN</name>
<feature type="non-terminal residue" evidence="4">
    <location>
        <position position="1"/>
    </location>
</feature>
<accession>A0A7L0I7L2</accession>
<dbReference type="GO" id="GO:0044877">
    <property type="term" value="F:protein-containing complex binding"/>
    <property type="evidence" value="ECO:0007669"/>
    <property type="project" value="TreeGrafter"/>
</dbReference>
<feature type="repeat" description="WD" evidence="3">
    <location>
        <begin position="9"/>
        <end position="41"/>
    </location>
</feature>
<evidence type="ECO:0000256" key="1">
    <source>
        <dbReference type="ARBA" id="ARBA00022574"/>
    </source>
</evidence>
<evidence type="ECO:0000313" key="5">
    <source>
        <dbReference type="Proteomes" id="UP000541811"/>
    </source>
</evidence>
<dbReference type="SUPFAM" id="SSF50978">
    <property type="entry name" value="WD40 repeat-like"/>
    <property type="match status" value="1"/>
</dbReference>
<dbReference type="GO" id="GO:0051721">
    <property type="term" value="F:protein phosphatase 2A binding"/>
    <property type="evidence" value="ECO:0007669"/>
    <property type="project" value="TreeGrafter"/>
</dbReference>
<dbReference type="PANTHER" id="PTHR15653">
    <property type="entry name" value="STRIATIN"/>
    <property type="match status" value="1"/>
</dbReference>
<feature type="repeat" description="WD" evidence="3">
    <location>
        <begin position="137"/>
        <end position="178"/>
    </location>
</feature>
<dbReference type="Pfam" id="PF00400">
    <property type="entry name" value="WD40"/>
    <property type="match status" value="3"/>
</dbReference>
<dbReference type="EMBL" id="VXAK01025817">
    <property type="protein sequence ID" value="NXK28194.1"/>
    <property type="molecule type" value="Genomic_DNA"/>
</dbReference>
<evidence type="ECO:0000256" key="3">
    <source>
        <dbReference type="PROSITE-ProRule" id="PRU00221"/>
    </source>
</evidence>
<dbReference type="InterPro" id="IPR015943">
    <property type="entry name" value="WD40/YVTN_repeat-like_dom_sf"/>
</dbReference>
<keyword evidence="2" id="KW-0677">Repeat</keyword>
<dbReference type="PROSITE" id="PS50294">
    <property type="entry name" value="WD_REPEATS_REGION"/>
    <property type="match status" value="2"/>
</dbReference>
<dbReference type="InterPro" id="IPR051488">
    <property type="entry name" value="WD_repeat_striatin"/>
</dbReference>
<dbReference type="InterPro" id="IPR001680">
    <property type="entry name" value="WD40_rpt"/>
</dbReference>
<dbReference type="FunFam" id="2.130.10.10:FF:000211">
    <property type="entry name" value="striatin isoform X1"/>
    <property type="match status" value="1"/>
</dbReference>
<dbReference type="Proteomes" id="UP000541811">
    <property type="component" value="Unassembled WGS sequence"/>
</dbReference>
<gene>
    <name evidence="4" type="primary">Strn</name>
    <name evidence="4" type="ORF">AREINT_R01383</name>
</gene>
<dbReference type="GO" id="GO:0070016">
    <property type="term" value="F:armadillo repeat domain binding"/>
    <property type="evidence" value="ECO:0007669"/>
    <property type="project" value="TreeGrafter"/>
</dbReference>
<organism evidence="4 5">
    <name type="scientific">Arenaria interpres</name>
    <name type="common">Ruddy turnstone</name>
    <name type="synonym">Tringa interpres</name>
    <dbReference type="NCBI Taxonomy" id="54971"/>
    <lineage>
        <taxon>Eukaryota</taxon>
        <taxon>Metazoa</taxon>
        <taxon>Chordata</taxon>
        <taxon>Craniata</taxon>
        <taxon>Vertebrata</taxon>
        <taxon>Euteleostomi</taxon>
        <taxon>Archelosauria</taxon>
        <taxon>Archosauria</taxon>
        <taxon>Dinosauria</taxon>
        <taxon>Saurischia</taxon>
        <taxon>Theropoda</taxon>
        <taxon>Coelurosauria</taxon>
        <taxon>Aves</taxon>
        <taxon>Neognathae</taxon>
        <taxon>Neoaves</taxon>
        <taxon>Charadriiformes</taxon>
        <taxon>Scolopacidae</taxon>
        <taxon>Arenaria</taxon>
    </lineage>
</organism>
<dbReference type="Gene3D" id="2.130.10.10">
    <property type="entry name" value="YVTN repeat-like/Quinoprotein amine dehydrogenase"/>
    <property type="match status" value="2"/>
</dbReference>
<dbReference type="InterPro" id="IPR036322">
    <property type="entry name" value="WD40_repeat_dom_sf"/>
</dbReference>
<dbReference type="SMART" id="SM00320">
    <property type="entry name" value="WD40"/>
    <property type="match status" value="4"/>
</dbReference>